<evidence type="ECO:0000313" key="6">
    <source>
        <dbReference type="EMBL" id="WRP17882.1"/>
    </source>
</evidence>
<dbReference type="NCBIfam" id="TIGR00202">
    <property type="entry name" value="csrA"/>
    <property type="match status" value="1"/>
</dbReference>
<dbReference type="NCBIfam" id="NF002469">
    <property type="entry name" value="PRK01712.1"/>
    <property type="match status" value="1"/>
</dbReference>
<dbReference type="Proteomes" id="UP001332192">
    <property type="component" value="Chromosome"/>
</dbReference>
<comment type="function">
    <text evidence="4">A translational regulator that binds mRNA to regulate translation initiation and/or mRNA stability. Usually binds in the 5'-UTR at or near the Shine-Dalgarno sequence preventing ribosome-binding, thus repressing translation. Its main target seems to be the major flagellin gene, while its function is anatagonized by FliW.</text>
</comment>
<protein>
    <recommendedName>
        <fullName evidence="4">Translational regulator CsrA</fullName>
    </recommendedName>
</protein>
<reference evidence="6 7" key="1">
    <citation type="journal article" date="2024" name="Front. Microbiol.">
        <title>Novel thermophilic genera Geochorda gen. nov. and Carboxydochorda gen. nov. from the deep terrestrial subsurface reveal the ecophysiological diversity in the class Limnochordia.</title>
        <authorList>
            <person name="Karnachuk O.V."/>
            <person name="Lukina A.P."/>
            <person name="Avakyan M.R."/>
            <person name="Kadnikov V.V."/>
            <person name="Begmatov S."/>
            <person name="Beletsky A.V."/>
            <person name="Vlasova K.G."/>
            <person name="Novikov A.A."/>
            <person name="Shcherbakova V.A."/>
            <person name="Mardanov A.V."/>
            <person name="Ravin N.V."/>
        </authorList>
    </citation>
    <scope>NUCLEOTIDE SEQUENCE [LARGE SCALE GENOMIC DNA]</scope>
    <source>
        <strain evidence="6 7">L945</strain>
    </source>
</reference>
<comment type="subunit">
    <text evidence="4">Homodimer; the beta-strands of each monomer intercalate to form a hydrophobic core, while the alpha-helices form wings that extend away from the core.</text>
</comment>
<feature type="region of interest" description="Disordered" evidence="5">
    <location>
        <begin position="62"/>
        <end position="99"/>
    </location>
</feature>
<keyword evidence="7" id="KW-1185">Reference proteome</keyword>
<dbReference type="InterPro" id="IPR003751">
    <property type="entry name" value="CsrA"/>
</dbReference>
<dbReference type="InterPro" id="IPR036107">
    <property type="entry name" value="CsrA_sf"/>
</dbReference>
<accession>A0ABZ1BYM7</accession>
<dbReference type="Pfam" id="PF02599">
    <property type="entry name" value="CsrA"/>
    <property type="match status" value="1"/>
</dbReference>
<sequence>MLVLTRRVDESIMIGDDIRILVVEVRGEQVKLGIEAPRSVPVHREEVYREIQEENRRAALAGAGKIEDLDEALKPPRPAPGAPPVEGRRPLENQQQNPG</sequence>
<feature type="compositionally biased region" description="Basic and acidic residues" evidence="5">
    <location>
        <begin position="65"/>
        <end position="74"/>
    </location>
</feature>
<keyword evidence="4" id="KW-1005">Bacterial flagellum biogenesis</keyword>
<evidence type="ECO:0000256" key="4">
    <source>
        <dbReference type="HAMAP-Rule" id="MF_00167"/>
    </source>
</evidence>
<evidence type="ECO:0000256" key="5">
    <source>
        <dbReference type="SAM" id="MobiDB-lite"/>
    </source>
</evidence>
<dbReference type="EMBL" id="CP141615">
    <property type="protein sequence ID" value="WRP17882.1"/>
    <property type="molecule type" value="Genomic_DNA"/>
</dbReference>
<dbReference type="HAMAP" id="MF_00167">
    <property type="entry name" value="CsrA"/>
    <property type="match status" value="1"/>
</dbReference>
<organism evidence="6 7">
    <name type="scientific">Carboxydichorda subterranea</name>
    <dbReference type="NCBI Taxonomy" id="3109565"/>
    <lineage>
        <taxon>Bacteria</taxon>
        <taxon>Bacillati</taxon>
        <taxon>Bacillota</taxon>
        <taxon>Limnochordia</taxon>
        <taxon>Limnochordales</taxon>
        <taxon>Geochordaceae</taxon>
        <taxon>Carboxydichorda</taxon>
    </lineage>
</organism>
<dbReference type="PANTHER" id="PTHR34984">
    <property type="entry name" value="CARBON STORAGE REGULATOR"/>
    <property type="match status" value="1"/>
</dbReference>
<comment type="similarity">
    <text evidence="4">Belongs to the CsrA/RsmA family.</text>
</comment>
<keyword evidence="3 4" id="KW-0694">RNA-binding</keyword>
<name>A0ABZ1BYM7_9FIRM</name>
<keyword evidence="1 4" id="KW-0963">Cytoplasm</keyword>
<proteinExistence type="inferred from homology"/>
<keyword evidence="4" id="KW-0678">Repressor</keyword>
<comment type="subcellular location">
    <subcellularLocation>
        <location evidence="4">Cytoplasm</location>
    </subcellularLocation>
</comment>
<evidence type="ECO:0000256" key="1">
    <source>
        <dbReference type="ARBA" id="ARBA00022490"/>
    </source>
</evidence>
<evidence type="ECO:0000313" key="7">
    <source>
        <dbReference type="Proteomes" id="UP001332192"/>
    </source>
</evidence>
<dbReference type="Gene3D" id="2.60.40.4380">
    <property type="entry name" value="Translational regulator CsrA"/>
    <property type="match status" value="1"/>
</dbReference>
<keyword evidence="2 4" id="KW-0810">Translation regulation</keyword>
<evidence type="ECO:0000256" key="3">
    <source>
        <dbReference type="ARBA" id="ARBA00022884"/>
    </source>
</evidence>
<dbReference type="RefSeq" id="WP_324717153.1">
    <property type="nucleotide sequence ID" value="NZ_CP141615.1"/>
</dbReference>
<evidence type="ECO:0000256" key="2">
    <source>
        <dbReference type="ARBA" id="ARBA00022845"/>
    </source>
</evidence>
<dbReference type="PANTHER" id="PTHR34984:SF1">
    <property type="entry name" value="CARBON STORAGE REGULATOR"/>
    <property type="match status" value="1"/>
</dbReference>
<gene>
    <name evidence="4 6" type="primary">csrA</name>
    <name evidence="6" type="ORF">U7230_02400</name>
</gene>
<dbReference type="SUPFAM" id="SSF117130">
    <property type="entry name" value="CsrA-like"/>
    <property type="match status" value="1"/>
</dbReference>